<dbReference type="EMBL" id="KQ977057">
    <property type="protein sequence ID" value="KYN06051.1"/>
    <property type="molecule type" value="Genomic_DNA"/>
</dbReference>
<protein>
    <submittedName>
        <fullName evidence="1">Uncharacterized protein</fullName>
    </submittedName>
</protein>
<keyword evidence="2" id="KW-1185">Reference proteome</keyword>
<sequence>RYLASGDSMVSMTFQYLMEKTFVMFQCPNNAGSSYYNYKGAHSVVLLAICDAQYI</sequence>
<dbReference type="AlphaFoldDB" id="A0A151IMD0"/>
<organism evidence="1 2">
    <name type="scientific">Cyphomyrmex costatus</name>
    <dbReference type="NCBI Taxonomy" id="456900"/>
    <lineage>
        <taxon>Eukaryota</taxon>
        <taxon>Metazoa</taxon>
        <taxon>Ecdysozoa</taxon>
        <taxon>Arthropoda</taxon>
        <taxon>Hexapoda</taxon>
        <taxon>Insecta</taxon>
        <taxon>Pterygota</taxon>
        <taxon>Neoptera</taxon>
        <taxon>Endopterygota</taxon>
        <taxon>Hymenoptera</taxon>
        <taxon>Apocrita</taxon>
        <taxon>Aculeata</taxon>
        <taxon>Formicoidea</taxon>
        <taxon>Formicidae</taxon>
        <taxon>Myrmicinae</taxon>
        <taxon>Cyphomyrmex</taxon>
    </lineage>
</organism>
<reference evidence="1 2" key="1">
    <citation type="submission" date="2016-03" db="EMBL/GenBank/DDBJ databases">
        <title>Cyphomyrmex costatus WGS genome.</title>
        <authorList>
            <person name="Nygaard S."/>
            <person name="Hu H."/>
            <person name="Boomsma J."/>
            <person name="Zhang G."/>
        </authorList>
    </citation>
    <scope>NUCLEOTIDE SEQUENCE [LARGE SCALE GENOMIC DNA]</scope>
    <source>
        <strain evidence="1">MS0001</strain>
        <tissue evidence="1">Whole body</tissue>
    </source>
</reference>
<gene>
    <name evidence="1" type="ORF">ALC62_03008</name>
</gene>
<dbReference type="Proteomes" id="UP000078542">
    <property type="component" value="Unassembled WGS sequence"/>
</dbReference>
<accession>A0A151IMD0</accession>
<proteinExistence type="predicted"/>
<evidence type="ECO:0000313" key="1">
    <source>
        <dbReference type="EMBL" id="KYN06051.1"/>
    </source>
</evidence>
<feature type="non-terminal residue" evidence="1">
    <location>
        <position position="1"/>
    </location>
</feature>
<evidence type="ECO:0000313" key="2">
    <source>
        <dbReference type="Proteomes" id="UP000078542"/>
    </source>
</evidence>
<name>A0A151IMD0_9HYME</name>